<comment type="caution">
    <text evidence="2">The sequence shown here is derived from an EMBL/GenBank/DDBJ whole genome shotgun (WGS) entry which is preliminary data.</text>
</comment>
<dbReference type="PANTHER" id="PTHR14859">
    <property type="entry name" value="CALCOFLUOR WHITE HYPERSENSITIVE PROTEIN PRECURSOR"/>
    <property type="match status" value="1"/>
</dbReference>
<feature type="domain" description="Endonuclease/exonuclease/phosphatase" evidence="1">
    <location>
        <begin position="65"/>
        <end position="293"/>
    </location>
</feature>
<dbReference type="InterPro" id="IPR036691">
    <property type="entry name" value="Endo/exonu/phosph_ase_sf"/>
</dbReference>
<dbReference type="Gene3D" id="3.60.10.10">
    <property type="entry name" value="Endonuclease/exonuclease/phosphatase"/>
    <property type="match status" value="1"/>
</dbReference>
<evidence type="ECO:0000259" key="1">
    <source>
        <dbReference type="Pfam" id="PF03372"/>
    </source>
</evidence>
<keyword evidence="3" id="KW-1185">Reference proteome</keyword>
<dbReference type="SUPFAM" id="SSF56219">
    <property type="entry name" value="DNase I-like"/>
    <property type="match status" value="1"/>
</dbReference>
<dbReference type="InterPro" id="IPR005135">
    <property type="entry name" value="Endo/exonuclease/phosphatase"/>
</dbReference>
<dbReference type="GO" id="GO:0004519">
    <property type="term" value="F:endonuclease activity"/>
    <property type="evidence" value="ECO:0007669"/>
    <property type="project" value="UniProtKB-KW"/>
</dbReference>
<evidence type="ECO:0000313" key="2">
    <source>
        <dbReference type="EMBL" id="GAA3966768.1"/>
    </source>
</evidence>
<keyword evidence="2" id="KW-0540">Nuclease</keyword>
<dbReference type="EMBL" id="BAABBO010000011">
    <property type="protein sequence ID" value="GAA3966768.1"/>
    <property type="molecule type" value="Genomic_DNA"/>
</dbReference>
<sequence>MSEKSESSAALSRLRGRLNQPFSGRADFLHACSFVPGRSHALSSESPRGDSRRLLAEKFHALKLLSFNIQVGITTQSYKHYVTRSWQHLLPSRRRMPALDSVAQLLRDYDIIALQEVDGGSIRSDRTNQVAYLAEHSGHPYWYQQLNRNLGAVAQHSNGLVSRYEPLHVEPHRLPGFLPGRGCMLGFFGSTRDPLVVVNLHLALSLQAQIKQLDYLYSIIAEYNHIVIMGDMNNSFTTLIAQSKLARLDLHALPELAPSFPSWRPSKSLDHVAVSKSLHVERAGVVNLAISDHLPVEVVISRK</sequence>
<keyword evidence="2" id="KW-0255">Endonuclease</keyword>
<evidence type="ECO:0000313" key="3">
    <source>
        <dbReference type="Proteomes" id="UP001501337"/>
    </source>
</evidence>
<reference evidence="3" key="1">
    <citation type="journal article" date="2019" name="Int. J. Syst. Evol. Microbiol.">
        <title>The Global Catalogue of Microorganisms (GCM) 10K type strain sequencing project: providing services to taxonomists for standard genome sequencing and annotation.</title>
        <authorList>
            <consortium name="The Broad Institute Genomics Platform"/>
            <consortium name="The Broad Institute Genome Sequencing Center for Infectious Disease"/>
            <person name="Wu L."/>
            <person name="Ma J."/>
        </authorList>
    </citation>
    <scope>NUCLEOTIDE SEQUENCE [LARGE SCALE GENOMIC DNA]</scope>
    <source>
        <strain evidence="3">JCM 17555</strain>
    </source>
</reference>
<organism evidence="2 3">
    <name type="scientific">Allohahella marinimesophila</name>
    <dbReference type="NCBI Taxonomy" id="1054972"/>
    <lineage>
        <taxon>Bacteria</taxon>
        <taxon>Pseudomonadati</taxon>
        <taxon>Pseudomonadota</taxon>
        <taxon>Gammaproteobacteria</taxon>
        <taxon>Oceanospirillales</taxon>
        <taxon>Hahellaceae</taxon>
        <taxon>Allohahella</taxon>
    </lineage>
</organism>
<dbReference type="Pfam" id="PF03372">
    <property type="entry name" value="Exo_endo_phos"/>
    <property type="match status" value="1"/>
</dbReference>
<dbReference type="Proteomes" id="UP001501337">
    <property type="component" value="Unassembled WGS sequence"/>
</dbReference>
<gene>
    <name evidence="2" type="ORF">GCM10022278_25760</name>
</gene>
<keyword evidence="2" id="KW-0378">Hydrolase</keyword>
<dbReference type="InterPro" id="IPR051916">
    <property type="entry name" value="GPI-anchor_lipid_remodeler"/>
</dbReference>
<protein>
    <submittedName>
        <fullName evidence="2">Endonuclease/exonuclease/phosphatase family protein</fullName>
    </submittedName>
</protein>
<dbReference type="PANTHER" id="PTHR14859:SF15">
    <property type="entry name" value="ENDONUCLEASE_EXONUCLEASE_PHOSPHATASE DOMAIN-CONTAINING PROTEIN"/>
    <property type="match status" value="1"/>
</dbReference>
<dbReference type="RefSeq" id="WP_344806987.1">
    <property type="nucleotide sequence ID" value="NZ_BAABBO010000011.1"/>
</dbReference>
<accession>A0ABP7PK30</accession>
<name>A0ABP7PK30_9GAMM</name>
<proteinExistence type="predicted"/>